<evidence type="ECO:0000256" key="3">
    <source>
        <dbReference type="ARBA" id="ARBA00023163"/>
    </source>
</evidence>
<accession>A0ABS6XWJ3</accession>
<dbReference type="InterPro" id="IPR018060">
    <property type="entry name" value="HTH_AraC"/>
</dbReference>
<gene>
    <name evidence="5" type="ORF">KZH69_11170</name>
</gene>
<dbReference type="Pfam" id="PF12833">
    <property type="entry name" value="HTH_18"/>
    <property type="match status" value="1"/>
</dbReference>
<dbReference type="PROSITE" id="PS01124">
    <property type="entry name" value="HTH_ARAC_FAMILY_2"/>
    <property type="match status" value="1"/>
</dbReference>
<evidence type="ECO:0000313" key="6">
    <source>
        <dbReference type="Proteomes" id="UP000812031"/>
    </source>
</evidence>
<evidence type="ECO:0000313" key="5">
    <source>
        <dbReference type="EMBL" id="MBW4361045.1"/>
    </source>
</evidence>
<evidence type="ECO:0000259" key="4">
    <source>
        <dbReference type="PROSITE" id="PS01124"/>
    </source>
</evidence>
<dbReference type="PROSITE" id="PS00041">
    <property type="entry name" value="HTH_ARAC_FAMILY_1"/>
    <property type="match status" value="1"/>
</dbReference>
<dbReference type="InterPro" id="IPR018062">
    <property type="entry name" value="HTH_AraC-typ_CS"/>
</dbReference>
<keyword evidence="1" id="KW-0805">Transcription regulation</keyword>
<proteinExistence type="predicted"/>
<organism evidence="5 6">
    <name type="scientific">Flavobacterium taihuense</name>
    <dbReference type="NCBI Taxonomy" id="2857508"/>
    <lineage>
        <taxon>Bacteria</taxon>
        <taxon>Pseudomonadati</taxon>
        <taxon>Bacteroidota</taxon>
        <taxon>Flavobacteriia</taxon>
        <taxon>Flavobacteriales</taxon>
        <taxon>Flavobacteriaceae</taxon>
        <taxon>Flavobacterium</taxon>
    </lineage>
</organism>
<keyword evidence="2" id="KW-0238">DNA-binding</keyword>
<protein>
    <submittedName>
        <fullName evidence="5">AraC family transcriptional regulator</fullName>
    </submittedName>
</protein>
<evidence type="ECO:0000256" key="2">
    <source>
        <dbReference type="ARBA" id="ARBA00023125"/>
    </source>
</evidence>
<dbReference type="PANTHER" id="PTHR47893:SF1">
    <property type="entry name" value="REGULATORY PROTEIN PCHR"/>
    <property type="match status" value="1"/>
</dbReference>
<dbReference type="InterPro" id="IPR009057">
    <property type="entry name" value="Homeodomain-like_sf"/>
</dbReference>
<reference evidence="5 6" key="1">
    <citation type="submission" date="2021-07" db="EMBL/GenBank/DDBJ databases">
        <title>Flavobacterium sp. nov. isolated from sediment on the Taihu Lake.</title>
        <authorList>
            <person name="Qu J.-H."/>
        </authorList>
    </citation>
    <scope>NUCLEOTIDE SEQUENCE [LARGE SCALE GENOMIC DNA]</scope>
    <source>
        <strain evidence="5 6">NAS39</strain>
    </source>
</reference>
<feature type="domain" description="HTH araC/xylS-type" evidence="4">
    <location>
        <begin position="182"/>
        <end position="281"/>
    </location>
</feature>
<evidence type="ECO:0000256" key="1">
    <source>
        <dbReference type="ARBA" id="ARBA00023015"/>
    </source>
</evidence>
<dbReference type="EMBL" id="JAHWYN010000008">
    <property type="protein sequence ID" value="MBW4361045.1"/>
    <property type="molecule type" value="Genomic_DNA"/>
</dbReference>
<sequence length="287" mass="33365">MLFELATGNLTFRLQRDTENHQLDELVVLLNTTAEKMELLISQLGYINPHYSYQNLVRATLILDNNFTIKSFSPEVPILLEYHADQLFELGFHEILARPSIPLWEVIKAATSADVKTHSTVQFLFLTSSQHLIPSFCTVSRLLYSNWIIINSITTILQDLLPEATDASNSVNNRQSDAILIQNVRTYILKNLENPLPNTNELSKMFHVNEFKLKDSFRHFFNTSIYQFYTEERLKKAQLLILQTGIPLKEIAFISGYNDYTNFYKAFKKRFNYSPSELKRENIQDKI</sequence>
<dbReference type="Gene3D" id="1.10.10.60">
    <property type="entry name" value="Homeodomain-like"/>
    <property type="match status" value="2"/>
</dbReference>
<comment type="caution">
    <text evidence="5">The sequence shown here is derived from an EMBL/GenBank/DDBJ whole genome shotgun (WGS) entry which is preliminary data.</text>
</comment>
<dbReference type="PANTHER" id="PTHR47893">
    <property type="entry name" value="REGULATORY PROTEIN PCHR"/>
    <property type="match status" value="1"/>
</dbReference>
<keyword evidence="3" id="KW-0804">Transcription</keyword>
<name>A0ABS6XWJ3_9FLAO</name>
<keyword evidence="6" id="KW-1185">Reference proteome</keyword>
<dbReference type="Proteomes" id="UP000812031">
    <property type="component" value="Unassembled WGS sequence"/>
</dbReference>
<dbReference type="SMART" id="SM00342">
    <property type="entry name" value="HTH_ARAC"/>
    <property type="match status" value="1"/>
</dbReference>
<dbReference type="SUPFAM" id="SSF46689">
    <property type="entry name" value="Homeodomain-like"/>
    <property type="match status" value="1"/>
</dbReference>
<dbReference type="InterPro" id="IPR053142">
    <property type="entry name" value="PchR_regulatory_protein"/>
</dbReference>